<evidence type="ECO:0000313" key="2">
    <source>
        <dbReference type="EMBL" id="MBK7414740.1"/>
    </source>
</evidence>
<dbReference type="Proteomes" id="UP000739411">
    <property type="component" value="Unassembled WGS sequence"/>
</dbReference>
<evidence type="ECO:0000256" key="1">
    <source>
        <dbReference type="SAM" id="MobiDB-lite"/>
    </source>
</evidence>
<comment type="caution">
    <text evidence="2">The sequence shown here is derived from an EMBL/GenBank/DDBJ whole genome shotgun (WGS) entry which is preliminary data.</text>
</comment>
<dbReference type="EMBL" id="JADJMS010000012">
    <property type="protein sequence ID" value="MBK7414740.1"/>
    <property type="molecule type" value="Genomic_DNA"/>
</dbReference>
<reference evidence="2 3" key="1">
    <citation type="submission" date="2020-10" db="EMBL/GenBank/DDBJ databases">
        <title>Connecting structure to function with the recovery of over 1000 high-quality activated sludge metagenome-assembled genomes encoding full-length rRNA genes using long-read sequencing.</title>
        <authorList>
            <person name="Singleton C.M."/>
            <person name="Petriglieri F."/>
            <person name="Kristensen J.M."/>
            <person name="Kirkegaard R.H."/>
            <person name="Michaelsen T.Y."/>
            <person name="Andersen M.H."/>
            <person name="Karst S.M."/>
            <person name="Dueholm M.S."/>
            <person name="Nielsen P.H."/>
            <person name="Albertsen M."/>
        </authorList>
    </citation>
    <scope>NUCLEOTIDE SEQUENCE [LARGE SCALE GENOMIC DNA]</scope>
    <source>
        <strain evidence="2">EsbW_18-Q3-R4-48_BATAC.463</strain>
    </source>
</reference>
<protein>
    <submittedName>
        <fullName evidence="2">Uncharacterized protein</fullName>
    </submittedName>
</protein>
<organism evidence="2 3">
    <name type="scientific">Candidatus Dechloromonas phosphorivorans</name>
    <dbReference type="NCBI Taxonomy" id="2899244"/>
    <lineage>
        <taxon>Bacteria</taxon>
        <taxon>Pseudomonadati</taxon>
        <taxon>Pseudomonadota</taxon>
        <taxon>Betaproteobacteria</taxon>
        <taxon>Rhodocyclales</taxon>
        <taxon>Azonexaceae</taxon>
        <taxon>Dechloromonas</taxon>
    </lineage>
</organism>
<proteinExistence type="predicted"/>
<gene>
    <name evidence="2" type="ORF">IPJ38_06075</name>
</gene>
<sequence>MDISDAPNAAETKSRREKDGVLSSYQFVVFHCLLLELSNQKQNGRHTRTTRGSADGRPCPVNLFGSRPAAIDRALRESYCNGRASSPKNN</sequence>
<feature type="region of interest" description="Disordered" evidence="1">
    <location>
        <begin position="41"/>
        <end position="61"/>
    </location>
</feature>
<name>A0A935N1W9_9RHOO</name>
<dbReference type="AlphaFoldDB" id="A0A935N1W9"/>
<accession>A0A935N1W9</accession>
<evidence type="ECO:0000313" key="3">
    <source>
        <dbReference type="Proteomes" id="UP000739411"/>
    </source>
</evidence>